<feature type="domain" description="Hypervirulence associated protein TUDOR" evidence="1">
    <location>
        <begin position="91"/>
        <end position="157"/>
    </location>
</feature>
<proteinExistence type="predicted"/>
<gene>
    <name evidence="2" type="ORF">RDB_LOCUS3598</name>
</gene>
<protein>
    <recommendedName>
        <fullName evidence="1">Hypervirulence associated protein TUDOR domain-containing protein</fullName>
    </recommendedName>
</protein>
<evidence type="ECO:0000259" key="1">
    <source>
        <dbReference type="Pfam" id="PF11160"/>
    </source>
</evidence>
<accession>A0A8H2WZV0</accession>
<dbReference type="Pfam" id="PF11160">
    <property type="entry name" value="Hva1_TUDOR"/>
    <property type="match status" value="1"/>
</dbReference>
<name>A0A8H2WZV0_9AGAM</name>
<organism evidence="2 3">
    <name type="scientific">Rhizoctonia solani</name>
    <dbReference type="NCBI Taxonomy" id="456999"/>
    <lineage>
        <taxon>Eukaryota</taxon>
        <taxon>Fungi</taxon>
        <taxon>Dikarya</taxon>
        <taxon>Basidiomycota</taxon>
        <taxon>Agaricomycotina</taxon>
        <taxon>Agaricomycetes</taxon>
        <taxon>Cantharellales</taxon>
        <taxon>Ceratobasidiaceae</taxon>
        <taxon>Rhizoctonia</taxon>
    </lineage>
</organism>
<evidence type="ECO:0000313" key="2">
    <source>
        <dbReference type="EMBL" id="CAE6413552.1"/>
    </source>
</evidence>
<evidence type="ECO:0000313" key="3">
    <source>
        <dbReference type="Proteomes" id="UP000663853"/>
    </source>
</evidence>
<dbReference type="InterPro" id="IPR021331">
    <property type="entry name" value="Hva1_TUDOR"/>
</dbReference>
<reference evidence="2" key="1">
    <citation type="submission" date="2021-01" db="EMBL/GenBank/DDBJ databases">
        <authorList>
            <person name="Kaushik A."/>
        </authorList>
    </citation>
    <scope>NUCLEOTIDE SEQUENCE</scope>
    <source>
        <strain evidence="2">AG6-10EEA</strain>
    </source>
</reference>
<dbReference type="Proteomes" id="UP000663853">
    <property type="component" value="Unassembled WGS sequence"/>
</dbReference>
<comment type="caution">
    <text evidence="2">The sequence shown here is derived from an EMBL/GenBank/DDBJ whole genome shotgun (WGS) entry which is preliminary data.</text>
</comment>
<dbReference type="AlphaFoldDB" id="A0A8H2WZV0"/>
<sequence length="162" mass="17727">MPELVKMAAEHEFDRTVGETNDEVCVISARYHRARTLIDARGTKGNRSPQAYKYGPLFLDEVHQLSALNPQPNTTLLTTLIHLTMAQYQVGQKVKYTAIGGGNVENSMTTGEITEVLTNAEPAGSTGVTVNASEEEPRYVIKNDNTGKSTAYKAENIVEVIN</sequence>
<dbReference type="EMBL" id="CAJMXA010000058">
    <property type="protein sequence ID" value="CAE6413552.1"/>
    <property type="molecule type" value="Genomic_DNA"/>
</dbReference>